<accession>A0A091B760</accession>
<dbReference type="OrthoDB" id="14053at2"/>
<organism evidence="2 3">
    <name type="scientific">Arenimonas malthae CC-JY-1</name>
    <dbReference type="NCBI Taxonomy" id="1384054"/>
    <lineage>
        <taxon>Bacteria</taxon>
        <taxon>Pseudomonadati</taxon>
        <taxon>Pseudomonadota</taxon>
        <taxon>Gammaproteobacteria</taxon>
        <taxon>Lysobacterales</taxon>
        <taxon>Lysobacteraceae</taxon>
        <taxon>Arenimonas</taxon>
    </lineage>
</organism>
<proteinExistence type="predicted"/>
<feature type="chain" id="PRO_5001869460" evidence="1">
    <location>
        <begin position="30"/>
        <end position="160"/>
    </location>
</feature>
<keyword evidence="1" id="KW-0732">Signal</keyword>
<evidence type="ECO:0000313" key="2">
    <source>
        <dbReference type="EMBL" id="KFN47342.1"/>
    </source>
</evidence>
<reference evidence="2 3" key="1">
    <citation type="submission" date="2013-09" db="EMBL/GenBank/DDBJ databases">
        <title>Genome sequencing of Arenimonas malthae.</title>
        <authorList>
            <person name="Chen F."/>
            <person name="Wang G."/>
        </authorList>
    </citation>
    <scope>NUCLEOTIDE SEQUENCE [LARGE SCALE GENOMIC DNA]</scope>
    <source>
        <strain evidence="2 3">CC-JY-1</strain>
    </source>
</reference>
<dbReference type="STRING" id="1384054.N790_07910"/>
<dbReference type="InterPro" id="IPR027396">
    <property type="entry name" value="DsrEFH-like"/>
</dbReference>
<protein>
    <submittedName>
        <fullName evidence="2">Uncharacterized protein</fullName>
    </submittedName>
</protein>
<gene>
    <name evidence="2" type="ORF">N790_07910</name>
</gene>
<evidence type="ECO:0000313" key="3">
    <source>
        <dbReference type="Proteomes" id="UP000029392"/>
    </source>
</evidence>
<dbReference type="Proteomes" id="UP000029392">
    <property type="component" value="Unassembled WGS sequence"/>
</dbReference>
<dbReference type="PANTHER" id="PTHR37691">
    <property type="entry name" value="BLR3518 PROTEIN"/>
    <property type="match status" value="1"/>
</dbReference>
<comment type="caution">
    <text evidence="2">The sequence shown here is derived from an EMBL/GenBank/DDBJ whole genome shotgun (WGS) entry which is preliminary data.</text>
</comment>
<dbReference type="PROSITE" id="PS51318">
    <property type="entry name" value="TAT"/>
    <property type="match status" value="1"/>
</dbReference>
<dbReference type="PANTHER" id="PTHR37691:SF1">
    <property type="entry name" value="BLR3518 PROTEIN"/>
    <property type="match status" value="1"/>
</dbReference>
<feature type="signal peptide" evidence="1">
    <location>
        <begin position="1"/>
        <end position="29"/>
    </location>
</feature>
<dbReference type="Pfam" id="PF02635">
    <property type="entry name" value="DsrE"/>
    <property type="match status" value="1"/>
</dbReference>
<dbReference type="InterPro" id="IPR006311">
    <property type="entry name" value="TAT_signal"/>
</dbReference>
<sequence>MTMTDKTQTGRRGLLGKLAMMGLSLPALAAARPAAAEASPAKPKHRTAAYHISDHTRAIKMMRNLGAHRAADANAELVVVAFGGGVDFLLDGAMDEHGNSYESIVDTHVAAGVKFRVCNNTLVARQISREQLLPDVEVVPSGVAELTRLQCDEGAAYIKP</sequence>
<dbReference type="EMBL" id="AVCH01000162">
    <property type="protein sequence ID" value="KFN47342.1"/>
    <property type="molecule type" value="Genomic_DNA"/>
</dbReference>
<dbReference type="Gene3D" id="3.40.1260.10">
    <property type="entry name" value="DsrEFH-like"/>
    <property type="match status" value="1"/>
</dbReference>
<name>A0A091B760_9GAMM</name>
<dbReference type="eggNOG" id="COG1416">
    <property type="taxonomic scope" value="Bacteria"/>
</dbReference>
<dbReference type="InterPro" id="IPR003787">
    <property type="entry name" value="Sulphur_relay_DsrE/F-like"/>
</dbReference>
<dbReference type="AlphaFoldDB" id="A0A091B760"/>
<dbReference type="SUPFAM" id="SSF75169">
    <property type="entry name" value="DsrEFH-like"/>
    <property type="match status" value="1"/>
</dbReference>
<evidence type="ECO:0000256" key="1">
    <source>
        <dbReference type="SAM" id="SignalP"/>
    </source>
</evidence>
<dbReference type="PATRIC" id="fig|1384054.3.peg.1647"/>
<keyword evidence="3" id="KW-1185">Reference proteome</keyword>